<dbReference type="InterPro" id="IPR022385">
    <property type="entry name" value="Rhs_assc_core"/>
</dbReference>
<dbReference type="InterPro" id="IPR050708">
    <property type="entry name" value="T6SS_VgrG/RHS"/>
</dbReference>
<reference evidence="2" key="2">
    <citation type="submission" date="2023-05" db="EMBL/GenBank/DDBJ databases">
        <authorList>
            <consortium name="Lawrence Berkeley National Laboratory"/>
            <person name="Steindorff A."/>
            <person name="Hensen N."/>
            <person name="Bonometti L."/>
            <person name="Westerberg I."/>
            <person name="Brannstrom I.O."/>
            <person name="Guillou S."/>
            <person name="Cros-Aarteil S."/>
            <person name="Calhoun S."/>
            <person name="Haridas S."/>
            <person name="Kuo A."/>
            <person name="Mondo S."/>
            <person name="Pangilinan J."/>
            <person name="Riley R."/>
            <person name="Labutti K."/>
            <person name="Andreopoulos B."/>
            <person name="Lipzen A."/>
            <person name="Chen C."/>
            <person name="Yanf M."/>
            <person name="Daum C."/>
            <person name="Ng V."/>
            <person name="Clum A."/>
            <person name="Ohm R."/>
            <person name="Martin F."/>
            <person name="Silar P."/>
            <person name="Natvig D."/>
            <person name="Lalanne C."/>
            <person name="Gautier V."/>
            <person name="Ament-Velasquez S.L."/>
            <person name="Kruys A."/>
            <person name="Hutchinson M.I."/>
            <person name="Powell A.J."/>
            <person name="Barry K."/>
            <person name="Miller A.N."/>
            <person name="Grigoriev I.V."/>
            <person name="Debuchy R."/>
            <person name="Gladieux P."/>
            <person name="Thoren M.H."/>
            <person name="Johannesson H."/>
        </authorList>
    </citation>
    <scope>NUCLEOTIDE SEQUENCE</scope>
    <source>
        <strain evidence="2">PSN293</strain>
    </source>
</reference>
<proteinExistence type="predicted"/>
<gene>
    <name evidence="2" type="ORF">QBC37DRAFT_393486</name>
</gene>
<feature type="compositionally biased region" description="Low complexity" evidence="1">
    <location>
        <begin position="1242"/>
        <end position="1252"/>
    </location>
</feature>
<evidence type="ECO:0000313" key="2">
    <source>
        <dbReference type="EMBL" id="KAK4206394.1"/>
    </source>
</evidence>
<dbReference type="Gene3D" id="2.180.10.10">
    <property type="entry name" value="RHS repeat-associated core"/>
    <property type="match status" value="1"/>
</dbReference>
<dbReference type="NCBIfam" id="TIGR03696">
    <property type="entry name" value="Rhs_assc_core"/>
    <property type="match status" value="1"/>
</dbReference>
<accession>A0AAN7B131</accession>
<dbReference type="PANTHER" id="PTHR32305:SF15">
    <property type="entry name" value="PROTEIN RHSA-RELATED"/>
    <property type="match status" value="1"/>
</dbReference>
<dbReference type="PANTHER" id="PTHR32305">
    <property type="match status" value="1"/>
</dbReference>
<protein>
    <submittedName>
        <fullName evidence="2">Uncharacterized protein</fullName>
    </submittedName>
</protein>
<organism evidence="2 3">
    <name type="scientific">Rhypophila decipiens</name>
    <dbReference type="NCBI Taxonomy" id="261697"/>
    <lineage>
        <taxon>Eukaryota</taxon>
        <taxon>Fungi</taxon>
        <taxon>Dikarya</taxon>
        <taxon>Ascomycota</taxon>
        <taxon>Pezizomycotina</taxon>
        <taxon>Sordariomycetes</taxon>
        <taxon>Sordariomycetidae</taxon>
        <taxon>Sordariales</taxon>
        <taxon>Naviculisporaceae</taxon>
        <taxon>Rhypophila</taxon>
    </lineage>
</organism>
<evidence type="ECO:0000313" key="3">
    <source>
        <dbReference type="Proteomes" id="UP001301769"/>
    </source>
</evidence>
<feature type="region of interest" description="Disordered" evidence="1">
    <location>
        <begin position="1234"/>
        <end position="1255"/>
    </location>
</feature>
<dbReference type="Proteomes" id="UP001301769">
    <property type="component" value="Unassembled WGS sequence"/>
</dbReference>
<name>A0AAN7B131_9PEZI</name>
<reference evidence="2" key="1">
    <citation type="journal article" date="2023" name="Mol. Phylogenet. Evol.">
        <title>Genome-scale phylogeny and comparative genomics of the fungal order Sordariales.</title>
        <authorList>
            <person name="Hensen N."/>
            <person name="Bonometti L."/>
            <person name="Westerberg I."/>
            <person name="Brannstrom I.O."/>
            <person name="Guillou S."/>
            <person name="Cros-Aarteil S."/>
            <person name="Calhoun S."/>
            <person name="Haridas S."/>
            <person name="Kuo A."/>
            <person name="Mondo S."/>
            <person name="Pangilinan J."/>
            <person name="Riley R."/>
            <person name="LaButti K."/>
            <person name="Andreopoulos B."/>
            <person name="Lipzen A."/>
            <person name="Chen C."/>
            <person name="Yan M."/>
            <person name="Daum C."/>
            <person name="Ng V."/>
            <person name="Clum A."/>
            <person name="Steindorff A."/>
            <person name="Ohm R.A."/>
            <person name="Martin F."/>
            <person name="Silar P."/>
            <person name="Natvig D.O."/>
            <person name="Lalanne C."/>
            <person name="Gautier V."/>
            <person name="Ament-Velasquez S.L."/>
            <person name="Kruys A."/>
            <person name="Hutchinson M.I."/>
            <person name="Powell A.J."/>
            <person name="Barry K."/>
            <person name="Miller A.N."/>
            <person name="Grigoriev I.V."/>
            <person name="Debuchy R."/>
            <person name="Gladieux P."/>
            <person name="Hiltunen Thoren M."/>
            <person name="Johannesson H."/>
        </authorList>
    </citation>
    <scope>NUCLEOTIDE SEQUENCE</scope>
    <source>
        <strain evidence="2">PSN293</strain>
    </source>
</reference>
<comment type="caution">
    <text evidence="2">The sequence shown here is derived from an EMBL/GenBank/DDBJ whole genome shotgun (WGS) entry which is preliminary data.</text>
</comment>
<sequence length="1624" mass="181898">MAGNTQNIGQPAMNDAKLITESGQSWADHVGIISQPLEGPAIQLPAPSLTAIGRITGPFYLSENILPGAVCGVDLKIIDQFWRCLLHLFQGLCQMAARELVFGGGCVEVGFNNLGDPDADPETQKEQQALWDFIHGKFDVPGEYSIARLYAKLSDSHWKDFDYENSQFGFNADKTPRSWAQLKKQVPGIDISLPFMLSKWAEAHDKKGVTTTGVRFSVPSDETADQKSGTDFKPTAIVHQVYGYKNPDKGVPKPVVSYAPPGDLSCFLYCEMVRDHELPTNKQLAGSRNFTAQASEIGGKRIDGTFTISHQLFLESFLLPMLQAFNMASIIVPRQPHYYPDESAVGFSYSIGWDSEHQDSTDPFFAFKTVHSPDTPADPISYQFKPNEYRAKLDPIGHSPTTGSYASFESTSNTTVDFEWDAGSASFRVKCFKKYMYDVQWSENQNMTSPQSWGRDTFEVSWDMKINIVSVEGGILRLGMDAGNDDNCNATVSKTRDQHENTKRNFTSDEIKDEISGYIKSHVATLYGVGRNVVYPRPDARGTGKIQSRRKGVDLERRGAVAQDLQDLLPCRLAATPAQELESAIAHFFTPLRVVDLYGFSSTIELDTHALTQTRSTDAAGNVSSYVHCYRDMKLILATDPNNNRSAFKYDCVGRLVASAVMGKSGEHLGDNLDGIEAELSQDKMAEFAAQPLECSSFLLKGATIRYIYGLEQYRRENDPSRPVFAATLSRETHVSDLEPGATSRIAISFSYFDGLGRDVQTKGIAEQDAAAEHVFFRTTQNILTAARDAPRWVGSAWKVLNNKGDAVRVFNPFFDKTHAFKADWKAGVSPYFMYDALGRLETMHFDANDTVLLQPDGDPDVGSYFSRLPREEYLPTWHEQRKDGAMGAAEKKTAEKTALHNNTPRTVVLDCMGNQFLDIEDNGNGERFVAYRVFDAKGLAREMRDAKGRLVERKSYDVAGKGVLEETMDSGSQQWKMEYDALGRVTHKYLLEEEEDGDTAKEVLYERRVYGETESEPARRNLRGEMFRVYDQAGTETNIGFNFKGDLVTRQRQLAVNYSSTLDWNHVTSIALERKVHVETTHTNAHGQITHSHSADGSALRFSYNTAGLAEKIGVNFQGEKKPGSDELLWADYVTGVEYNEFAFATTISYGNGQRTVNDYDKATLLLKERQTLPSQKGGTRIQDVAYTYDPSGNITCIANKAQQDVFFRNRVVSADVEFTYDPTYRLIESSGREQLDQKGKAAPPGAFGAFENDRRSGDPLSRYVETYKYDSANNILSVQHRTADEKAKAWTRTYKYEEASALETGKIGNRLSSTQIGDVTDHYGYDGKGGDFGCLTRMPHLASMTWDSGEQLRTTTCQRVKGDKVSPERTWYVYDHRGTRVRKVIERQEDTAGRGPATRKLKEWVYLGDYDLYRKFAGDGVTVATQSQTLHVHGANEGRLALIQDWSGGNRPGRQVRYQVVDHLDAVSIEVDENGQVVSYEEYSAYGSTTYQMEDSQRPKRFRWASKERDKENGFYYCEARYYASWLGRWISADPAGTDDDLNVFVYVSCRPTQYSDPTGLCKSEISNTSKKITKRMAKRKALDEKIKKIRTKNLRFAPIPGDATARANGVATMTEIMADTH</sequence>
<dbReference type="EMBL" id="MU858423">
    <property type="protein sequence ID" value="KAK4206394.1"/>
    <property type="molecule type" value="Genomic_DNA"/>
</dbReference>
<keyword evidence="3" id="KW-1185">Reference proteome</keyword>
<evidence type="ECO:0000256" key="1">
    <source>
        <dbReference type="SAM" id="MobiDB-lite"/>
    </source>
</evidence>